<evidence type="ECO:0000313" key="10">
    <source>
        <dbReference type="EMBL" id="MBZ0157640.1"/>
    </source>
</evidence>
<dbReference type="Gene3D" id="3.50.50.60">
    <property type="entry name" value="FAD/NAD(P)-binding domain"/>
    <property type="match status" value="1"/>
</dbReference>
<dbReference type="Proteomes" id="UP000705867">
    <property type="component" value="Unassembled WGS sequence"/>
</dbReference>
<evidence type="ECO:0000256" key="4">
    <source>
        <dbReference type="ARBA" id="ARBA00022723"/>
    </source>
</evidence>
<comment type="cofactor">
    <cofactor evidence="1">
        <name>FAD</name>
        <dbReference type="ChEBI" id="CHEBI:57692"/>
    </cofactor>
</comment>
<dbReference type="GO" id="GO:0046872">
    <property type="term" value="F:metal ion binding"/>
    <property type="evidence" value="ECO:0007669"/>
    <property type="project" value="UniProtKB-KW"/>
</dbReference>
<dbReference type="InterPro" id="IPR017900">
    <property type="entry name" value="4Fe4S_Fe_S_CS"/>
</dbReference>
<reference evidence="10" key="2">
    <citation type="submission" date="2021-08" db="EMBL/GenBank/DDBJ databases">
        <authorList>
            <person name="Dalcin Martins P."/>
        </authorList>
    </citation>
    <scope>NUCLEOTIDE SEQUENCE</scope>
    <source>
        <strain evidence="10">MAG_39</strain>
    </source>
</reference>
<dbReference type="InterPro" id="IPR036188">
    <property type="entry name" value="FAD/NAD-bd_sf"/>
</dbReference>
<evidence type="ECO:0000256" key="7">
    <source>
        <dbReference type="ARBA" id="ARBA00023004"/>
    </source>
</evidence>
<reference evidence="10" key="1">
    <citation type="journal article" date="2021" name="bioRxiv">
        <title>Unraveling nitrogen, sulfur and carbon metabolic pathways and microbial community transcriptional responses to substrate deprivation and toxicity stresses in a bioreactor mimicking anoxic brackish coastal sediment conditions.</title>
        <authorList>
            <person name="Martins P.D."/>
            <person name="Echeveste M.J."/>
            <person name="Arshad A."/>
            <person name="Kurth J."/>
            <person name="Ouboter H."/>
            <person name="Jetten M.S.M."/>
            <person name="Welte C.U."/>
        </authorList>
    </citation>
    <scope>NUCLEOTIDE SEQUENCE</scope>
    <source>
        <strain evidence="10">MAG_39</strain>
    </source>
</reference>
<keyword evidence="5" id="KW-0285">Flavoprotein</keyword>
<dbReference type="SUPFAM" id="SSF51905">
    <property type="entry name" value="FAD/NAD(P)-binding domain"/>
    <property type="match status" value="1"/>
</dbReference>
<organism evidence="10 11">
    <name type="scientific">Candidatus Nitrobium versatile</name>
    <dbReference type="NCBI Taxonomy" id="2884831"/>
    <lineage>
        <taxon>Bacteria</taxon>
        <taxon>Pseudomonadati</taxon>
        <taxon>Nitrospirota</taxon>
        <taxon>Nitrospiria</taxon>
        <taxon>Nitrospirales</taxon>
        <taxon>Nitrospiraceae</taxon>
        <taxon>Candidatus Nitrobium</taxon>
    </lineage>
</organism>
<dbReference type="PANTHER" id="PTHR43498">
    <property type="entry name" value="FERREDOXIN:COB-COM HETERODISULFIDE REDUCTASE SUBUNIT A"/>
    <property type="match status" value="1"/>
</dbReference>
<evidence type="ECO:0000256" key="6">
    <source>
        <dbReference type="ARBA" id="ARBA00023002"/>
    </source>
</evidence>
<dbReference type="EMBL" id="JAIOIV010000124">
    <property type="protein sequence ID" value="MBZ0157640.1"/>
    <property type="molecule type" value="Genomic_DNA"/>
</dbReference>
<gene>
    <name evidence="10" type="ORF">K8I29_15690</name>
</gene>
<evidence type="ECO:0000256" key="5">
    <source>
        <dbReference type="ARBA" id="ARBA00022827"/>
    </source>
</evidence>
<dbReference type="InterPro" id="IPR039650">
    <property type="entry name" value="HdrA-like"/>
</dbReference>
<proteinExistence type="inferred from homology"/>
<accession>A0A953JEE8</accession>
<dbReference type="InterPro" id="IPR017896">
    <property type="entry name" value="4Fe4S_Fe-S-bd"/>
</dbReference>
<dbReference type="PROSITE" id="PS51379">
    <property type="entry name" value="4FE4S_FER_2"/>
    <property type="match status" value="2"/>
</dbReference>
<evidence type="ECO:0000313" key="11">
    <source>
        <dbReference type="Proteomes" id="UP000705867"/>
    </source>
</evidence>
<protein>
    <submittedName>
        <fullName evidence="10">CoB--CoM heterodisulfide reductase iron-sulfur subunit A family protein</fullName>
    </submittedName>
</protein>
<dbReference type="Pfam" id="PF13450">
    <property type="entry name" value="NAD_binding_8"/>
    <property type="match status" value="1"/>
</dbReference>
<dbReference type="PROSITE" id="PS00198">
    <property type="entry name" value="4FE4S_FER_1"/>
    <property type="match status" value="1"/>
</dbReference>
<evidence type="ECO:0000256" key="3">
    <source>
        <dbReference type="ARBA" id="ARBA00022485"/>
    </source>
</evidence>
<evidence type="ECO:0000259" key="9">
    <source>
        <dbReference type="PROSITE" id="PS51379"/>
    </source>
</evidence>
<dbReference type="Gene3D" id="3.30.70.20">
    <property type="match status" value="1"/>
</dbReference>
<dbReference type="AlphaFoldDB" id="A0A953JEE8"/>
<dbReference type="GO" id="GO:0016491">
    <property type="term" value="F:oxidoreductase activity"/>
    <property type="evidence" value="ECO:0007669"/>
    <property type="project" value="UniProtKB-KW"/>
</dbReference>
<evidence type="ECO:0000256" key="1">
    <source>
        <dbReference type="ARBA" id="ARBA00001974"/>
    </source>
</evidence>
<name>A0A953JEE8_9BACT</name>
<keyword evidence="4" id="KW-0479">Metal-binding</keyword>
<keyword evidence="5" id="KW-0274">FAD</keyword>
<dbReference type="GO" id="GO:0051539">
    <property type="term" value="F:4 iron, 4 sulfur cluster binding"/>
    <property type="evidence" value="ECO:0007669"/>
    <property type="project" value="UniProtKB-KW"/>
</dbReference>
<dbReference type="PANTHER" id="PTHR43498:SF1">
    <property type="entry name" value="COB--COM HETERODISULFIDE REDUCTASE IRON-SULFUR SUBUNIT A"/>
    <property type="match status" value="1"/>
</dbReference>
<keyword evidence="6" id="KW-0560">Oxidoreductase</keyword>
<evidence type="ECO:0000256" key="2">
    <source>
        <dbReference type="ARBA" id="ARBA00006561"/>
    </source>
</evidence>
<comment type="caution">
    <text evidence="10">The sequence shown here is derived from an EMBL/GenBank/DDBJ whole genome shotgun (WGS) entry which is preliminary data.</text>
</comment>
<keyword evidence="8" id="KW-0411">Iron-sulfur</keyword>
<feature type="domain" description="4Fe-4S ferredoxin-type" evidence="9">
    <location>
        <begin position="149"/>
        <end position="180"/>
    </location>
</feature>
<keyword evidence="7" id="KW-0408">Iron</keyword>
<comment type="similarity">
    <text evidence="2">Belongs to the HdrA family.</text>
</comment>
<keyword evidence="3" id="KW-0004">4Fe-4S</keyword>
<evidence type="ECO:0000256" key="8">
    <source>
        <dbReference type="ARBA" id="ARBA00023014"/>
    </source>
</evidence>
<feature type="domain" description="4Fe-4S ferredoxin-type" evidence="9">
    <location>
        <begin position="102"/>
        <end position="132"/>
    </location>
</feature>
<sequence length="419" mass="45167">MSEQSNKRSNRILVIGGGFSGLTTAVDAAETGAEVIVIEKNPYFGGRVAQLNKYFPKLCPPLCGLELNFKRIRTNPLVTLYTMAEVENIAGGPGDYSVTVKLHPRYVNDNCTACNACAEACPAERANEYNFGMNRTKAAYLPFNQAFPQKYVIDSASCTGDCGKACKEACKYGAVDLEMKAETLNLKVDSVVVATGWNPYDPNKLDILGFGKVKNVITNMMMERLASPTGPTAGKILRPSDGKPVMNIVFVQCAGSRDENHLPYCSYICCLASLKQVTYIREQNPGSKARIFYIDIRTPGKYEKFYGKVKDDPNVSFTKGKVAHIVQAEGSDDVIVEAEDMLTGAKVKVQADMVVLATGMEPSGTSRKVSGVSYNGDGFVLSAQGINAAGCSKNPMDVARSAQDSTSAVLKAIKTGQGR</sequence>